<dbReference type="PANTHER" id="PTHR45825">
    <property type="entry name" value="GRANULE-BOUND STARCH SYNTHASE 1, CHLOROPLASTIC/AMYLOPLASTIC"/>
    <property type="match status" value="1"/>
</dbReference>
<dbReference type="GO" id="GO:0005978">
    <property type="term" value="P:glycogen biosynthetic process"/>
    <property type="evidence" value="ECO:0007669"/>
    <property type="project" value="UniProtKB-UniRule"/>
</dbReference>
<dbReference type="HOGENOM" id="CLU_009583_18_4_4"/>
<dbReference type="HAMAP" id="MF_00484">
    <property type="entry name" value="Glycogen_synth"/>
    <property type="match status" value="1"/>
</dbReference>
<dbReference type="PANTHER" id="PTHR45825:SF11">
    <property type="entry name" value="ALPHA AMYLASE DOMAIN-CONTAINING PROTEIN"/>
    <property type="match status" value="1"/>
</dbReference>
<dbReference type="GO" id="GO:0005829">
    <property type="term" value="C:cytosol"/>
    <property type="evidence" value="ECO:0007669"/>
    <property type="project" value="TreeGrafter"/>
</dbReference>
<evidence type="ECO:0000256" key="8">
    <source>
        <dbReference type="HAMAP-Rule" id="MF_00484"/>
    </source>
</evidence>
<comment type="function">
    <text evidence="2 8">Synthesizes alpha-1,4-glucan chains using ADP-glucose.</text>
</comment>
<evidence type="ECO:0000256" key="1">
    <source>
        <dbReference type="ARBA" id="ARBA00001478"/>
    </source>
</evidence>
<feature type="region of interest" description="Disordered" evidence="9">
    <location>
        <begin position="1"/>
        <end position="22"/>
    </location>
</feature>
<feature type="domain" description="Starch synthase catalytic" evidence="11">
    <location>
        <begin position="33"/>
        <end position="274"/>
    </location>
</feature>
<organism evidence="12">
    <name type="scientific">Thiomonas intermedia (strain K12)</name>
    <name type="common">Thiobacillus intermedius</name>
    <dbReference type="NCBI Taxonomy" id="75379"/>
    <lineage>
        <taxon>Bacteria</taxon>
        <taxon>Pseudomonadati</taxon>
        <taxon>Pseudomonadota</taxon>
        <taxon>Betaproteobacteria</taxon>
        <taxon>Burkholderiales</taxon>
        <taxon>Thiomonas</taxon>
    </lineage>
</organism>
<evidence type="ECO:0000259" key="10">
    <source>
        <dbReference type="Pfam" id="PF00534"/>
    </source>
</evidence>
<gene>
    <name evidence="8" type="primary">glgA</name>
    <name evidence="12" type="ordered locus">Tint_1093</name>
</gene>
<dbReference type="InterPro" id="IPR013534">
    <property type="entry name" value="Starch_synth_cat_dom"/>
</dbReference>
<reference evidence="12" key="1">
    <citation type="submission" date="2010-04" db="EMBL/GenBank/DDBJ databases">
        <title>Complete sequence of Thiomonas intermedia K12.</title>
        <authorList>
            <consortium name="US DOE Joint Genome Institute"/>
            <person name="Lucas S."/>
            <person name="Copeland A."/>
            <person name="Lapidus A."/>
            <person name="Cheng J.-F."/>
            <person name="Bruce D."/>
            <person name="Goodwin L."/>
            <person name="Pitluck S."/>
            <person name="Davenport K."/>
            <person name="Detter J.C."/>
            <person name="Han C."/>
            <person name="Tapia R."/>
            <person name="Land M."/>
            <person name="Hauser L."/>
            <person name="Kyrpides N."/>
            <person name="Ovchinnikova G."/>
            <person name="Kerfeld C.A."/>
            <person name="Cannon G.C."/>
            <person name="Heinhorst S."/>
            <person name="Woyke T."/>
        </authorList>
    </citation>
    <scope>NUCLEOTIDE SEQUENCE [LARGE SCALE GENOMIC DNA]</scope>
    <source>
        <strain evidence="12">K12</strain>
    </source>
</reference>
<dbReference type="EMBL" id="CP002021">
    <property type="protein sequence ID" value="ADG30483.1"/>
    <property type="molecule type" value="Genomic_DNA"/>
</dbReference>
<dbReference type="Pfam" id="PF00534">
    <property type="entry name" value="Glycos_transf_1"/>
    <property type="match status" value="1"/>
</dbReference>
<dbReference type="InterPro" id="IPR011835">
    <property type="entry name" value="GS/SS"/>
</dbReference>
<dbReference type="UniPathway" id="UPA00164"/>
<name>D5WZR7_THIK1</name>
<dbReference type="EC" id="2.4.1.21" evidence="8"/>
<feature type="compositionally biased region" description="Low complexity" evidence="9">
    <location>
        <begin position="1"/>
        <end position="12"/>
    </location>
</feature>
<comment type="similarity">
    <text evidence="4 8">Belongs to the glycosyltransferase 1 family. Bacterial/plant glycogen synthase subfamily.</text>
</comment>
<dbReference type="CAZy" id="GT5">
    <property type="family name" value="Glycosyltransferase Family 5"/>
</dbReference>
<dbReference type="InterPro" id="IPR001296">
    <property type="entry name" value="Glyco_trans_1"/>
</dbReference>
<dbReference type="KEGG" id="tin:Tint_1093"/>
<evidence type="ECO:0000259" key="11">
    <source>
        <dbReference type="Pfam" id="PF08323"/>
    </source>
</evidence>
<evidence type="ECO:0000256" key="9">
    <source>
        <dbReference type="SAM" id="MobiDB-lite"/>
    </source>
</evidence>
<dbReference type="NCBIfam" id="TIGR02095">
    <property type="entry name" value="glgA"/>
    <property type="match status" value="1"/>
</dbReference>
<feature type="binding site" evidence="8">
    <location>
        <position position="46"/>
    </location>
    <ligand>
        <name>ADP-alpha-D-glucose</name>
        <dbReference type="ChEBI" id="CHEBI:57498"/>
    </ligand>
</feature>
<evidence type="ECO:0000256" key="4">
    <source>
        <dbReference type="ARBA" id="ARBA00010281"/>
    </source>
</evidence>
<dbReference type="CDD" id="cd03791">
    <property type="entry name" value="GT5_Glycogen_synthase_DULL1-like"/>
    <property type="match status" value="1"/>
</dbReference>
<dbReference type="AlphaFoldDB" id="D5WZR7"/>
<dbReference type="eggNOG" id="COG0297">
    <property type="taxonomic scope" value="Bacteria"/>
</dbReference>
<dbReference type="GO" id="GO:0004373">
    <property type="term" value="F:alpha-1,4-glucan glucosyltransferase (UDP-glucose donor) activity"/>
    <property type="evidence" value="ECO:0007669"/>
    <property type="project" value="InterPro"/>
</dbReference>
<proteinExistence type="inferred from homology"/>
<dbReference type="SUPFAM" id="SSF53756">
    <property type="entry name" value="UDP-Glycosyltransferase/glycogen phosphorylase"/>
    <property type="match status" value="1"/>
</dbReference>
<evidence type="ECO:0000256" key="3">
    <source>
        <dbReference type="ARBA" id="ARBA00004964"/>
    </source>
</evidence>
<accession>D5WZR7</accession>
<evidence type="ECO:0000256" key="5">
    <source>
        <dbReference type="ARBA" id="ARBA00022676"/>
    </source>
</evidence>
<dbReference type="STRING" id="75379.Tint_1093"/>
<dbReference type="NCBIfam" id="NF001899">
    <property type="entry name" value="PRK00654.1-2"/>
    <property type="match status" value="1"/>
</dbReference>
<keyword evidence="5 8" id="KW-0328">Glycosyltransferase</keyword>
<evidence type="ECO:0000256" key="7">
    <source>
        <dbReference type="ARBA" id="ARBA00023056"/>
    </source>
</evidence>
<feature type="domain" description="Glycosyl transferase family 1" evidence="10">
    <location>
        <begin position="326"/>
        <end position="488"/>
    </location>
</feature>
<dbReference type="Gene3D" id="3.40.50.2000">
    <property type="entry name" value="Glycogen Phosphorylase B"/>
    <property type="match status" value="2"/>
</dbReference>
<dbReference type="GO" id="GO:0009011">
    <property type="term" value="F:alpha-1,4-glucan glucosyltransferase (ADP-glucose donor) activity"/>
    <property type="evidence" value="ECO:0007669"/>
    <property type="project" value="UniProtKB-UniRule"/>
</dbReference>
<protein>
    <recommendedName>
        <fullName evidence="8">Glycogen synthase</fullName>
        <ecNumber evidence="8">2.4.1.21</ecNumber>
    </recommendedName>
    <alternativeName>
        <fullName evidence="8">Starch [bacterial glycogen] synthase</fullName>
    </alternativeName>
</protein>
<comment type="pathway">
    <text evidence="3 8">Glycan biosynthesis; glycogen biosynthesis.</text>
</comment>
<keyword evidence="6 8" id="KW-0808">Transferase</keyword>
<keyword evidence="7 8" id="KW-0320">Glycogen biosynthesis</keyword>
<dbReference type="Pfam" id="PF08323">
    <property type="entry name" value="Glyco_transf_5"/>
    <property type="match status" value="1"/>
</dbReference>
<dbReference type="BioCyc" id="TINT75379:TINT_RS05470-MONOMER"/>
<evidence type="ECO:0000256" key="6">
    <source>
        <dbReference type="ARBA" id="ARBA00022679"/>
    </source>
</evidence>
<evidence type="ECO:0000313" key="12">
    <source>
        <dbReference type="EMBL" id="ADG30483.1"/>
    </source>
</evidence>
<comment type="catalytic activity">
    <reaction evidence="1 8">
        <text>[(1-&gt;4)-alpha-D-glucosyl](n) + ADP-alpha-D-glucose = [(1-&gt;4)-alpha-D-glucosyl](n+1) + ADP + H(+)</text>
        <dbReference type="Rhea" id="RHEA:18189"/>
        <dbReference type="Rhea" id="RHEA-COMP:9584"/>
        <dbReference type="Rhea" id="RHEA-COMP:9587"/>
        <dbReference type="ChEBI" id="CHEBI:15378"/>
        <dbReference type="ChEBI" id="CHEBI:15444"/>
        <dbReference type="ChEBI" id="CHEBI:57498"/>
        <dbReference type="ChEBI" id="CHEBI:456216"/>
        <dbReference type="EC" id="2.4.1.21"/>
    </reaction>
</comment>
<sequence length="524" mass="55534">MTEPSPQAAASPALPPEGAHPALGRPGGGVALRVLQVSAEIFPLLKTGGLADIAGALPAALATAGCDTRVLLPGFPAIRAGLASGETIGQFALPWGETVGVLLGTLPAVPSAEGRPVHAYVLDAPSLYDRPGNPYEDAQRLPYADNHRRFAALGWAAARLARGLDAAWAPHLVHGHDWHAGLTAACLKFSAGKPVPCIYTVHNLAYQGIFPADVMGDLGLPSAAFQVDGLEFHGQVSFMKAGLFYADKITTVSPSYAREIQTPEQGFGLDGLLRTRRNDLSGILNAVDAAVWNPATDAHIPRHYSAESLAGKSRCKAALQEEAGLTLSKDTPLFTVVSRLTEQKGLNLVLAAIDTLVEGGGQLLVLGSGDHELETAFGHAAQRHAGTVALRVGYDEAFAHRIFAGSDITLVPSRFEPCGLTQMYGLLYGSLPLVRAVGGLADTVVDADLATLDDGTATGIVFANFSEADYRHAVRRALALYRQPRAWSRVRQTGMHQDFSWTQAARQYRVVYQAALPNFSHALP</sequence>
<evidence type="ECO:0000256" key="2">
    <source>
        <dbReference type="ARBA" id="ARBA00002764"/>
    </source>
</evidence>